<keyword evidence="3" id="KW-0029">Amino-acid transport</keyword>
<dbReference type="InterPro" id="IPR027417">
    <property type="entry name" value="P-loop_NTPase"/>
</dbReference>
<evidence type="ECO:0000256" key="3">
    <source>
        <dbReference type="ARBA" id="ARBA00022970"/>
    </source>
</evidence>
<dbReference type="PANTHER" id="PTHR43820">
    <property type="entry name" value="HIGH-AFFINITY BRANCHED-CHAIN AMINO ACID TRANSPORT ATP-BINDING PROTEIN LIVF"/>
    <property type="match status" value="1"/>
</dbReference>
<dbReference type="Gene3D" id="3.40.50.300">
    <property type="entry name" value="P-loop containing nucleotide triphosphate hydrolases"/>
    <property type="match status" value="1"/>
</dbReference>
<comment type="similarity">
    <text evidence="1">Belongs to the ABC transporter superfamily.</text>
</comment>
<dbReference type="GO" id="GO:0015807">
    <property type="term" value="P:L-amino acid transport"/>
    <property type="evidence" value="ECO:0007669"/>
    <property type="project" value="TreeGrafter"/>
</dbReference>
<organism evidence="4">
    <name type="scientific">marine sediment metagenome</name>
    <dbReference type="NCBI Taxonomy" id="412755"/>
    <lineage>
        <taxon>unclassified sequences</taxon>
        <taxon>metagenomes</taxon>
        <taxon>ecological metagenomes</taxon>
    </lineage>
</organism>
<dbReference type="EMBL" id="BARS01011175">
    <property type="protein sequence ID" value="GAF99401.1"/>
    <property type="molecule type" value="Genomic_DNA"/>
</dbReference>
<dbReference type="SUPFAM" id="SSF52540">
    <property type="entry name" value="P-loop containing nucleoside triphosphate hydrolases"/>
    <property type="match status" value="1"/>
</dbReference>
<sequence>MLKINNLVKSYGTNKVLNDISLHIKKGDFVGLIGPNGVGK</sequence>
<reference evidence="4" key="1">
    <citation type="journal article" date="2014" name="Front. Microbiol.">
        <title>High frequency of phylogenetically diverse reductive dehalogenase-homologous genes in deep subseafloor sedimentary metagenomes.</title>
        <authorList>
            <person name="Kawai M."/>
            <person name="Futagami T."/>
            <person name="Toyoda A."/>
            <person name="Takaki Y."/>
            <person name="Nishi S."/>
            <person name="Hori S."/>
            <person name="Arai W."/>
            <person name="Tsubouchi T."/>
            <person name="Morono Y."/>
            <person name="Uchiyama I."/>
            <person name="Ito T."/>
            <person name="Fujiyama A."/>
            <person name="Inagaki F."/>
            <person name="Takami H."/>
        </authorList>
    </citation>
    <scope>NUCLEOTIDE SEQUENCE</scope>
    <source>
        <strain evidence="4">Expedition CK06-06</strain>
    </source>
</reference>
<keyword evidence="2" id="KW-0813">Transport</keyword>
<dbReference type="InterPro" id="IPR052156">
    <property type="entry name" value="BCAA_Transport_ATP-bd_LivF"/>
</dbReference>
<evidence type="ECO:0000313" key="4">
    <source>
        <dbReference type="EMBL" id="GAF99401.1"/>
    </source>
</evidence>
<evidence type="ECO:0000256" key="2">
    <source>
        <dbReference type="ARBA" id="ARBA00022448"/>
    </source>
</evidence>
<dbReference type="GO" id="GO:0015658">
    <property type="term" value="F:branched-chain amino acid transmembrane transporter activity"/>
    <property type="evidence" value="ECO:0007669"/>
    <property type="project" value="TreeGrafter"/>
</dbReference>
<protein>
    <recommendedName>
        <fullName evidence="5">ABC transporter domain-containing protein</fullName>
    </recommendedName>
</protein>
<dbReference type="AlphaFoldDB" id="X0UJD0"/>
<evidence type="ECO:0000256" key="1">
    <source>
        <dbReference type="ARBA" id="ARBA00005417"/>
    </source>
</evidence>
<name>X0UJD0_9ZZZZ</name>
<evidence type="ECO:0008006" key="5">
    <source>
        <dbReference type="Google" id="ProtNLM"/>
    </source>
</evidence>
<accession>X0UJD0</accession>
<comment type="caution">
    <text evidence="4">The sequence shown here is derived from an EMBL/GenBank/DDBJ whole genome shotgun (WGS) entry which is preliminary data.</text>
</comment>
<proteinExistence type="inferred from homology"/>
<dbReference type="PANTHER" id="PTHR43820:SF3">
    <property type="entry name" value="BRANCHED-CHAIN AMINO ACID TRANSPORT SYSTEM,ATP-BINDING PROTEIN"/>
    <property type="match status" value="1"/>
</dbReference>
<gene>
    <name evidence="4" type="ORF">S01H1_20425</name>
</gene>